<dbReference type="InterPro" id="IPR014848">
    <property type="entry name" value="Rgp1"/>
</dbReference>
<organism evidence="2 3">
    <name type="scientific">Eutrema salsugineum</name>
    <name type="common">Saltwater cress</name>
    <name type="synonym">Sisymbrium salsugineum</name>
    <dbReference type="NCBI Taxonomy" id="72664"/>
    <lineage>
        <taxon>Eukaryota</taxon>
        <taxon>Viridiplantae</taxon>
        <taxon>Streptophyta</taxon>
        <taxon>Embryophyta</taxon>
        <taxon>Tracheophyta</taxon>
        <taxon>Spermatophyta</taxon>
        <taxon>Magnoliopsida</taxon>
        <taxon>eudicotyledons</taxon>
        <taxon>Gunneridae</taxon>
        <taxon>Pentapetalae</taxon>
        <taxon>rosids</taxon>
        <taxon>malvids</taxon>
        <taxon>Brassicales</taxon>
        <taxon>Brassicaceae</taxon>
        <taxon>Eutremeae</taxon>
        <taxon>Eutrema</taxon>
    </lineage>
</organism>
<evidence type="ECO:0000313" key="2">
    <source>
        <dbReference type="EMBL" id="ESQ30466.1"/>
    </source>
</evidence>
<keyword evidence="3" id="KW-1185">Reference proteome</keyword>
<reference evidence="2 3" key="1">
    <citation type="journal article" date="2013" name="Front. Plant Sci.">
        <title>The Reference Genome of the Halophytic Plant Eutrema salsugineum.</title>
        <authorList>
            <person name="Yang R."/>
            <person name="Jarvis D.E."/>
            <person name="Chen H."/>
            <person name="Beilstein M.A."/>
            <person name="Grimwood J."/>
            <person name="Jenkins J."/>
            <person name="Shu S."/>
            <person name="Prochnik S."/>
            <person name="Xin M."/>
            <person name="Ma C."/>
            <person name="Schmutz J."/>
            <person name="Wing R.A."/>
            <person name="Mitchell-Olds T."/>
            <person name="Schumaker K.S."/>
            <person name="Wang X."/>
        </authorList>
    </citation>
    <scope>NUCLEOTIDE SEQUENCE [LARGE SCALE GENOMIC DNA]</scope>
</reference>
<dbReference type="GO" id="GO:0031985">
    <property type="term" value="C:Golgi cisterna"/>
    <property type="evidence" value="ECO:0007669"/>
    <property type="project" value="EnsemblPlants"/>
</dbReference>
<name>V4MGK9_EUTSA</name>
<dbReference type="EMBL" id="KI517809">
    <property type="protein sequence ID" value="ESQ30466.1"/>
    <property type="molecule type" value="Genomic_DNA"/>
</dbReference>
<protein>
    <recommendedName>
        <fullName evidence="4">RAB6A-GEF complex partner protein 2</fullName>
    </recommendedName>
</protein>
<evidence type="ECO:0000313" key="3">
    <source>
        <dbReference type="Proteomes" id="UP000030689"/>
    </source>
</evidence>
<dbReference type="STRING" id="72664.V4MGK9"/>
<dbReference type="Pfam" id="PF08737">
    <property type="entry name" value="Rgp1"/>
    <property type="match status" value="1"/>
</dbReference>
<dbReference type="KEGG" id="eus:EUTSA_v10011376mg"/>
<dbReference type="GO" id="GO:0090406">
    <property type="term" value="C:pollen tube"/>
    <property type="evidence" value="ECO:0007669"/>
    <property type="project" value="EnsemblPlants"/>
</dbReference>
<feature type="compositionally biased region" description="Polar residues" evidence="1">
    <location>
        <begin position="317"/>
        <end position="335"/>
    </location>
</feature>
<dbReference type="OMA" id="RYMYYVR"/>
<dbReference type="OrthoDB" id="1918at2759"/>
<dbReference type="eggNOG" id="KOG4469">
    <property type="taxonomic scope" value="Eukaryota"/>
</dbReference>
<dbReference type="PANTHER" id="PTHR12507">
    <property type="entry name" value="REDUCED GROWTH PHENOTYPE 1 RGP1, YEAST -RELATED"/>
    <property type="match status" value="1"/>
</dbReference>
<dbReference type="Gramene" id="ESQ30466">
    <property type="protein sequence ID" value="ESQ30466"/>
    <property type="gene ID" value="EUTSA_v10011376mg"/>
</dbReference>
<gene>
    <name evidence="2" type="ORF">EUTSA_v10011376mg</name>
</gene>
<evidence type="ECO:0000256" key="1">
    <source>
        <dbReference type="SAM" id="MobiDB-lite"/>
    </source>
</evidence>
<dbReference type="AlphaFoldDB" id="V4MGK9"/>
<dbReference type="GO" id="GO:0005829">
    <property type="term" value="C:cytosol"/>
    <property type="evidence" value="ECO:0007669"/>
    <property type="project" value="GOC"/>
</dbReference>
<dbReference type="GO" id="GO:0042147">
    <property type="term" value="P:retrograde transport, endosome to Golgi"/>
    <property type="evidence" value="ECO:0007669"/>
    <property type="project" value="EnsemblPlants"/>
</dbReference>
<feature type="region of interest" description="Disordered" evidence="1">
    <location>
        <begin position="309"/>
        <end position="357"/>
    </location>
</feature>
<sequence length="535" mass="59307">MLSSRFSFLGIGSSNEVNDSLGVSGSNLKPTLSVQTDKDVYRPGDSIFVTIEVGYSPVTDHENGSNPSILVEKLSFEVKGVEKLDIQWFSTQKPSPGSKGRRGEHIFLDSSTPSLISNQLLSPGAKMTLMVRAILPEILPPSYKGATLLYHYFIKSTLTGRLMALENSQFFKDSTKDFIQVETRIPIQVWVIQKNNGLLLEESQTDGIVPTTTIQTEIYWKEMDGDSEWTRANDPYDSGEDGYDSSRDEILSVSSYPNKGNLNRAFGSSLSLNSGPRLSMKETSYIEGVGSSPKMMLSQLSAAVVSYDSGTDGFSPDKSSSAVIPTQQPKQTNGPGASMSPEAGAGEPIPSEGFTRGRSYNIRMDDQVLLRFSPKNADSTYYFSDTIGGTLTFFHEEGARRCLEVSITLETIETINRRFVHPSRRNSPTLTKIQSDHHEVVADLIQTSFLFSIPTDGPMSFTTPRVSVQWILRFEFLITPKNVDLSRYEHPLLIPEREKSEWILPITVHAPPPRTSAAQNRGDKLFGLEPSWIRS</sequence>
<dbReference type="GO" id="GO:0009860">
    <property type="term" value="P:pollen tube growth"/>
    <property type="evidence" value="ECO:0007669"/>
    <property type="project" value="EnsemblPlants"/>
</dbReference>
<evidence type="ECO:0008006" key="4">
    <source>
        <dbReference type="Google" id="ProtNLM"/>
    </source>
</evidence>
<proteinExistence type="predicted"/>
<dbReference type="Proteomes" id="UP000030689">
    <property type="component" value="Unassembled WGS sequence"/>
</dbReference>
<accession>V4MGK9</accession>